<dbReference type="AlphaFoldDB" id="A0A8J9YAS6"/>
<proteinExistence type="predicted"/>
<reference evidence="1" key="1">
    <citation type="submission" date="2021-12" db="EMBL/GenBank/DDBJ databases">
        <authorList>
            <person name="Martin H S."/>
        </authorList>
    </citation>
    <scope>NUCLEOTIDE SEQUENCE</scope>
</reference>
<evidence type="ECO:0000313" key="2">
    <source>
        <dbReference type="Proteomes" id="UP000838878"/>
    </source>
</evidence>
<accession>A0A8J9YAS6</accession>
<name>A0A8J9YAS6_9NEOP</name>
<protein>
    <submittedName>
        <fullName evidence="1">Uncharacterized protein</fullName>
    </submittedName>
</protein>
<evidence type="ECO:0000313" key="1">
    <source>
        <dbReference type="EMBL" id="CAH0719566.1"/>
    </source>
</evidence>
<dbReference type="Proteomes" id="UP000838878">
    <property type="component" value="Chromosome 14"/>
</dbReference>
<organism evidence="1 2">
    <name type="scientific">Brenthis ino</name>
    <name type="common">lesser marbled fritillary</name>
    <dbReference type="NCBI Taxonomy" id="405034"/>
    <lineage>
        <taxon>Eukaryota</taxon>
        <taxon>Metazoa</taxon>
        <taxon>Ecdysozoa</taxon>
        <taxon>Arthropoda</taxon>
        <taxon>Hexapoda</taxon>
        <taxon>Insecta</taxon>
        <taxon>Pterygota</taxon>
        <taxon>Neoptera</taxon>
        <taxon>Endopterygota</taxon>
        <taxon>Lepidoptera</taxon>
        <taxon>Glossata</taxon>
        <taxon>Ditrysia</taxon>
        <taxon>Papilionoidea</taxon>
        <taxon>Nymphalidae</taxon>
        <taxon>Heliconiinae</taxon>
        <taxon>Argynnini</taxon>
        <taxon>Brenthis</taxon>
    </lineage>
</organism>
<sequence>MDFLDSIDFDSSHKKCDRVRSWYLYEQYKTLEKNQLDAAYRLKNKTYQERILKQELSERRARRRLSDQLGDCQFESELERKIHSAHSTAPLSVSDDLFESVHELHEEYDLDPVYHTHDSKSSKNYDDIKSSDRYDSSFEESLNSLVENVTVDGYLSNDIKGELEFVKKNIADNINLQLETVKENIECLEKYTKIDVDKITDDDSFSEHYKAKDNILSQKKFNTNKQNCVLLMWSNLVAFAYNIIKLNHDNCCYDCSSQFLIGILACDVLRRGICNMCKY</sequence>
<dbReference type="EMBL" id="OV170234">
    <property type="protein sequence ID" value="CAH0719566.1"/>
    <property type="molecule type" value="Genomic_DNA"/>
</dbReference>
<gene>
    <name evidence="1" type="ORF">BINO364_LOCUS5887</name>
</gene>
<dbReference type="OrthoDB" id="10071738at2759"/>
<feature type="non-terminal residue" evidence="1">
    <location>
        <position position="279"/>
    </location>
</feature>
<keyword evidence="2" id="KW-1185">Reference proteome</keyword>